<evidence type="ECO:0000313" key="1">
    <source>
        <dbReference type="EMBL" id="MCW1921215.1"/>
    </source>
</evidence>
<dbReference type="RefSeq" id="WP_264485324.1">
    <property type="nucleotide sequence ID" value="NZ_JAPDDT010000001.1"/>
</dbReference>
<sequence>MDPSLEWTLSERGVAYRVEQWKEPHLIGASGIAVATSKHLATMKAEGCTCTAGFRFPLEEWQHIERIAVRLKITVGDYLLGNVGYAVWLAKQEPAPLPKGFTVTIG</sequence>
<keyword evidence="2" id="KW-1185">Reference proteome</keyword>
<proteinExistence type="predicted"/>
<gene>
    <name evidence="1" type="ORF">OKA05_01545</name>
</gene>
<name>A0ABT3GD40_9BACT</name>
<evidence type="ECO:0000313" key="2">
    <source>
        <dbReference type="Proteomes" id="UP001320876"/>
    </source>
</evidence>
<comment type="caution">
    <text evidence="1">The sequence shown here is derived from an EMBL/GenBank/DDBJ whole genome shotgun (WGS) entry which is preliminary data.</text>
</comment>
<reference evidence="1 2" key="1">
    <citation type="submission" date="2022-10" db="EMBL/GenBank/DDBJ databases">
        <title>Luteolibacter arcticus strain CCTCC AB 2014275, whole genome shotgun sequencing project.</title>
        <authorList>
            <person name="Zhao G."/>
            <person name="Shen L."/>
        </authorList>
    </citation>
    <scope>NUCLEOTIDE SEQUENCE [LARGE SCALE GENOMIC DNA]</scope>
    <source>
        <strain evidence="1 2">CCTCC AB 2014275</strain>
    </source>
</reference>
<organism evidence="1 2">
    <name type="scientific">Luteolibacter arcticus</name>
    <dbReference type="NCBI Taxonomy" id="1581411"/>
    <lineage>
        <taxon>Bacteria</taxon>
        <taxon>Pseudomonadati</taxon>
        <taxon>Verrucomicrobiota</taxon>
        <taxon>Verrucomicrobiia</taxon>
        <taxon>Verrucomicrobiales</taxon>
        <taxon>Verrucomicrobiaceae</taxon>
        <taxon>Luteolibacter</taxon>
    </lineage>
</organism>
<dbReference type="Proteomes" id="UP001320876">
    <property type="component" value="Unassembled WGS sequence"/>
</dbReference>
<accession>A0ABT3GD40</accession>
<protein>
    <submittedName>
        <fullName evidence="1">Uncharacterized protein</fullName>
    </submittedName>
</protein>
<dbReference type="EMBL" id="JAPDDT010000001">
    <property type="protein sequence ID" value="MCW1921215.1"/>
    <property type="molecule type" value="Genomic_DNA"/>
</dbReference>